<dbReference type="PANTHER" id="PTHR43711">
    <property type="entry name" value="TWO-COMPONENT HISTIDINE KINASE"/>
    <property type="match status" value="1"/>
</dbReference>
<keyword evidence="5 8" id="KW-0418">Kinase</keyword>
<organism evidence="8">
    <name type="scientific">hydrothermal vent metagenome</name>
    <dbReference type="NCBI Taxonomy" id="652676"/>
    <lineage>
        <taxon>unclassified sequences</taxon>
        <taxon>metagenomes</taxon>
        <taxon>ecological metagenomes</taxon>
    </lineage>
</organism>
<dbReference type="InterPro" id="IPR029016">
    <property type="entry name" value="GAF-like_dom_sf"/>
</dbReference>
<dbReference type="InterPro" id="IPR003594">
    <property type="entry name" value="HATPase_dom"/>
</dbReference>
<dbReference type="Gene3D" id="3.30.450.40">
    <property type="match status" value="1"/>
</dbReference>
<dbReference type="EC" id="2.7.13.3" evidence="2"/>
<dbReference type="PANTHER" id="PTHR43711:SF26">
    <property type="entry name" value="SENSOR HISTIDINE KINASE RCSC"/>
    <property type="match status" value="1"/>
</dbReference>
<dbReference type="GO" id="GO:0000155">
    <property type="term" value="F:phosphorelay sensor kinase activity"/>
    <property type="evidence" value="ECO:0007669"/>
    <property type="project" value="InterPro"/>
</dbReference>
<dbReference type="FunFam" id="1.10.287.130:FF:000001">
    <property type="entry name" value="Two-component sensor histidine kinase"/>
    <property type="match status" value="1"/>
</dbReference>
<dbReference type="Pfam" id="PF13185">
    <property type="entry name" value="GAF_2"/>
    <property type="match status" value="1"/>
</dbReference>
<dbReference type="EMBL" id="UOFU01000392">
    <property type="protein sequence ID" value="VAX04780.1"/>
    <property type="molecule type" value="Genomic_DNA"/>
</dbReference>
<dbReference type="SMART" id="SM00065">
    <property type="entry name" value="GAF"/>
    <property type="match status" value="1"/>
</dbReference>
<dbReference type="Gene3D" id="3.30.565.10">
    <property type="entry name" value="Histidine kinase-like ATPase, C-terminal domain"/>
    <property type="match status" value="1"/>
</dbReference>
<dbReference type="PRINTS" id="PR00344">
    <property type="entry name" value="BCTRLSENSOR"/>
</dbReference>
<dbReference type="SMART" id="SM00388">
    <property type="entry name" value="HisKA"/>
    <property type="match status" value="1"/>
</dbReference>
<keyword evidence="6" id="KW-0902">Two-component regulatory system</keyword>
<dbReference type="InterPro" id="IPR050736">
    <property type="entry name" value="Sensor_HK_Regulatory"/>
</dbReference>
<feature type="domain" description="Histidine kinase" evidence="7">
    <location>
        <begin position="325"/>
        <end position="548"/>
    </location>
</feature>
<dbReference type="InterPro" id="IPR036890">
    <property type="entry name" value="HATPase_C_sf"/>
</dbReference>
<evidence type="ECO:0000256" key="4">
    <source>
        <dbReference type="ARBA" id="ARBA00022679"/>
    </source>
</evidence>
<dbReference type="InterPro" id="IPR003661">
    <property type="entry name" value="HisK_dim/P_dom"/>
</dbReference>
<comment type="catalytic activity">
    <reaction evidence="1">
        <text>ATP + protein L-histidine = ADP + protein N-phospho-L-histidine.</text>
        <dbReference type="EC" id="2.7.13.3"/>
    </reaction>
</comment>
<dbReference type="SMART" id="SM00387">
    <property type="entry name" value="HATPase_c"/>
    <property type="match status" value="1"/>
</dbReference>
<proteinExistence type="predicted"/>
<keyword evidence="3" id="KW-0597">Phosphoprotein</keyword>
<gene>
    <name evidence="8" type="ORF">MNBD_GAMMA20-783</name>
</gene>
<evidence type="ECO:0000256" key="1">
    <source>
        <dbReference type="ARBA" id="ARBA00000085"/>
    </source>
</evidence>
<dbReference type="Gene3D" id="1.10.287.130">
    <property type="match status" value="1"/>
</dbReference>
<evidence type="ECO:0000259" key="7">
    <source>
        <dbReference type="PROSITE" id="PS50109"/>
    </source>
</evidence>
<dbReference type="CDD" id="cd00082">
    <property type="entry name" value="HisKA"/>
    <property type="match status" value="1"/>
</dbReference>
<dbReference type="FunFam" id="3.30.565.10:FF:000010">
    <property type="entry name" value="Sensor histidine kinase RcsC"/>
    <property type="match status" value="1"/>
</dbReference>
<protein>
    <recommendedName>
        <fullName evidence="2">histidine kinase</fullName>
        <ecNumber evidence="2">2.7.13.3</ecNumber>
    </recommendedName>
</protein>
<accession>A0A3B1B3B4</accession>
<dbReference type="CDD" id="cd16922">
    <property type="entry name" value="HATPase_EvgS-ArcB-TorS-like"/>
    <property type="match status" value="1"/>
</dbReference>
<name>A0A3B1B3B4_9ZZZZ</name>
<sequence length="553" mass="60889">MKQANEELRESLVELQVQLEHERAWRKEGDLLLAGVALLATARDPEAVYAVLVDVLGPLLHFDVAALFLVDDSVLVSMAAEDHLLSGVQLRIDPALQRVLCGKSVTVFDTSKQPAWATQSPALLNRVRSVLHIPIFAGERDAVLICGHTEKGFFAARHTRTAQRIVPMVSAALLSIQGFQLRLESEQQNQAATAIAAHRDLLERALGSVGAGVGYVASAGLLPLGCTLPNILVDWETPDAWWLHYRTRLELGNTVRISDVSPASNRFTHEVTLMETAGDERLLVIADVTRWVFAEQALQDMNAELVIARDTALSESRAKSSFLANMSHELRTPLNAIIGYTELLSEDAQAYENMEMLGDLNRVLLAATQLLSLIDDVLDLSKIEAERIDMNMTWVDLDSLLEEVCVTITPAVKQRGNTLRVTRKISQDKVWADRERLHQVLLNLVSNASKFTTSGVIDIHVVLRHTDEDGDQFAFEVRDTGIGIPANRLEHIFQPFSQADTSTTRRYGGTGLGLTISRSYCELMGGRLMAASTVDVGSTFTVLLPVDCPLLDS</sequence>
<evidence type="ECO:0000256" key="2">
    <source>
        <dbReference type="ARBA" id="ARBA00012438"/>
    </source>
</evidence>
<evidence type="ECO:0000256" key="5">
    <source>
        <dbReference type="ARBA" id="ARBA00022777"/>
    </source>
</evidence>
<reference evidence="8" key="1">
    <citation type="submission" date="2018-06" db="EMBL/GenBank/DDBJ databases">
        <authorList>
            <person name="Zhirakovskaya E."/>
        </authorList>
    </citation>
    <scope>NUCLEOTIDE SEQUENCE</scope>
</reference>
<dbReference type="Pfam" id="PF00512">
    <property type="entry name" value="HisKA"/>
    <property type="match status" value="1"/>
</dbReference>
<dbReference type="InterPro" id="IPR036097">
    <property type="entry name" value="HisK_dim/P_sf"/>
</dbReference>
<dbReference type="SUPFAM" id="SSF55874">
    <property type="entry name" value="ATPase domain of HSP90 chaperone/DNA topoisomerase II/histidine kinase"/>
    <property type="match status" value="1"/>
</dbReference>
<dbReference type="SUPFAM" id="SSF47384">
    <property type="entry name" value="Homodimeric domain of signal transducing histidine kinase"/>
    <property type="match status" value="1"/>
</dbReference>
<evidence type="ECO:0000256" key="6">
    <source>
        <dbReference type="ARBA" id="ARBA00023012"/>
    </source>
</evidence>
<dbReference type="SUPFAM" id="SSF55781">
    <property type="entry name" value="GAF domain-like"/>
    <property type="match status" value="1"/>
</dbReference>
<dbReference type="AlphaFoldDB" id="A0A3B1B3B4"/>
<evidence type="ECO:0000256" key="3">
    <source>
        <dbReference type="ARBA" id="ARBA00022553"/>
    </source>
</evidence>
<dbReference type="InterPro" id="IPR004358">
    <property type="entry name" value="Sig_transdc_His_kin-like_C"/>
</dbReference>
<evidence type="ECO:0000313" key="8">
    <source>
        <dbReference type="EMBL" id="VAX04780.1"/>
    </source>
</evidence>
<dbReference type="PROSITE" id="PS50109">
    <property type="entry name" value="HIS_KIN"/>
    <property type="match status" value="1"/>
</dbReference>
<dbReference type="Pfam" id="PF02518">
    <property type="entry name" value="HATPase_c"/>
    <property type="match status" value="1"/>
</dbReference>
<dbReference type="InterPro" id="IPR005467">
    <property type="entry name" value="His_kinase_dom"/>
</dbReference>
<keyword evidence="4" id="KW-0808">Transferase</keyword>
<dbReference type="InterPro" id="IPR003018">
    <property type="entry name" value="GAF"/>
</dbReference>